<feature type="binding site" evidence="8">
    <location>
        <begin position="78"/>
        <end position="79"/>
    </location>
    <ligand>
        <name>substrate</name>
    </ligand>
</feature>
<keyword evidence="7 8" id="KW-0119">Carbohydrate metabolism</keyword>
<dbReference type="InterPro" id="IPR006000">
    <property type="entry name" value="Xylulokinase"/>
</dbReference>
<feature type="site" description="Important for activity" evidence="8">
    <location>
        <position position="6"/>
    </location>
</feature>
<feature type="region of interest" description="Disordered" evidence="11">
    <location>
        <begin position="483"/>
        <end position="502"/>
    </location>
</feature>
<evidence type="ECO:0000313" key="14">
    <source>
        <dbReference type="EMBL" id="SPH24268.1"/>
    </source>
</evidence>
<keyword evidence="3 8" id="KW-0808">Transferase</keyword>
<keyword evidence="15" id="KW-1185">Reference proteome</keyword>
<evidence type="ECO:0000256" key="11">
    <source>
        <dbReference type="SAM" id="MobiDB-lite"/>
    </source>
</evidence>
<dbReference type="PROSITE" id="PS00445">
    <property type="entry name" value="FGGY_KINASES_2"/>
    <property type="match status" value="1"/>
</dbReference>
<reference evidence="14" key="1">
    <citation type="submission" date="2018-03" db="EMBL/GenBank/DDBJ databases">
        <authorList>
            <person name="Keele B.F."/>
        </authorList>
    </citation>
    <scope>NUCLEOTIDE SEQUENCE [LARGE SCALE GENOMIC DNA]</scope>
    <source>
        <strain evidence="14">CECT 8626</strain>
    </source>
</reference>
<name>A0A2R8BLJ9_9RHOB</name>
<evidence type="ECO:0000256" key="7">
    <source>
        <dbReference type="ARBA" id="ARBA00023277"/>
    </source>
</evidence>
<dbReference type="Pfam" id="PF02782">
    <property type="entry name" value="FGGY_C"/>
    <property type="match status" value="1"/>
</dbReference>
<dbReference type="GO" id="GO:0005524">
    <property type="term" value="F:ATP binding"/>
    <property type="evidence" value="ECO:0007669"/>
    <property type="project" value="UniProtKB-UniRule"/>
</dbReference>
<sequence>MFIGLDLGTSAVKAVAFRDHAVVASATAALEVVSPKPGWSEQDPAAWIAACREVLRELCAHLGSAASDILGIGLSGQMHGAVFLGADRKPLRNCILWNDSRSAAECAELSRRAPSIAQTAGIPPLPGFTAPKIMWLKRHEPEVYAALRHILLPKDYVGLWLHGGLETDRSDAAGTLWLDQEAGAWDVGLCSASDCDIAWLPPVHAGTEEVGAVRSTAAEQTGLPAGIPVFAGGGDAATGAVSVGATQPGRGFISLGTSGQLFLCTDQHRPNPDKYVHAFAHTLPDGFYQMAAMLNGARPLAWLAGILGCSVKDLVEEAVRASPARAPLCLPYLTGERSPHGDPDIRGAFYGLEDTAGRAELAYAVLEAVAFSMADATESFGDSLDDAPHLLAIGGGTRSDALLQLIADVTRRTLGRGKSAEAGPSVGAALLAAAGAGAIELTDLARSPDVETWFEPSDPSPEIFERLDRYRELYRCLKQMPASSAAASASRAKPTMPAARRT</sequence>
<dbReference type="InterPro" id="IPR018485">
    <property type="entry name" value="FGGY_C"/>
</dbReference>
<dbReference type="EMBL" id="OMOQ01000003">
    <property type="protein sequence ID" value="SPH24268.1"/>
    <property type="molecule type" value="Genomic_DNA"/>
</dbReference>
<dbReference type="Pfam" id="PF00370">
    <property type="entry name" value="FGGY_N"/>
    <property type="match status" value="1"/>
</dbReference>
<dbReference type="CDD" id="cd07808">
    <property type="entry name" value="ASKHA_NBD_FGGY_EcXK-like"/>
    <property type="match status" value="1"/>
</dbReference>
<feature type="active site" description="Proton acceptor" evidence="8">
    <location>
        <position position="235"/>
    </location>
</feature>
<keyword evidence="2 8" id="KW-0859">Xylose metabolism</keyword>
<dbReference type="HAMAP" id="MF_02220">
    <property type="entry name" value="XylB"/>
    <property type="match status" value="1"/>
</dbReference>
<proteinExistence type="inferred from homology"/>
<dbReference type="AlphaFoldDB" id="A0A2R8BLJ9"/>
<feature type="domain" description="Carbohydrate kinase FGGY C-terminal" evidence="13">
    <location>
        <begin position="252"/>
        <end position="435"/>
    </location>
</feature>
<comment type="function">
    <text evidence="8">Catalyzes the phosphorylation of D-xylulose to D-xylulose 5-phosphate.</text>
</comment>
<evidence type="ECO:0000256" key="5">
    <source>
        <dbReference type="ARBA" id="ARBA00022777"/>
    </source>
</evidence>
<evidence type="ECO:0000256" key="3">
    <source>
        <dbReference type="ARBA" id="ARBA00022679"/>
    </source>
</evidence>
<dbReference type="NCBIfam" id="TIGR01312">
    <property type="entry name" value="XylB"/>
    <property type="match status" value="1"/>
</dbReference>
<evidence type="ECO:0000259" key="13">
    <source>
        <dbReference type="Pfam" id="PF02782"/>
    </source>
</evidence>
<dbReference type="SUPFAM" id="SSF53067">
    <property type="entry name" value="Actin-like ATPase domain"/>
    <property type="match status" value="2"/>
</dbReference>
<organism evidence="14 15">
    <name type="scientific">Albidovulum aquaemixtae</name>
    <dbReference type="NCBI Taxonomy" id="1542388"/>
    <lineage>
        <taxon>Bacteria</taxon>
        <taxon>Pseudomonadati</taxon>
        <taxon>Pseudomonadota</taxon>
        <taxon>Alphaproteobacteria</taxon>
        <taxon>Rhodobacterales</taxon>
        <taxon>Paracoccaceae</taxon>
        <taxon>Albidovulum</taxon>
    </lineage>
</organism>
<dbReference type="PROSITE" id="PS00933">
    <property type="entry name" value="FGGY_KINASES_1"/>
    <property type="match status" value="1"/>
</dbReference>
<dbReference type="InterPro" id="IPR043129">
    <property type="entry name" value="ATPase_NBD"/>
</dbReference>
<dbReference type="PANTHER" id="PTHR43095:SF6">
    <property type="entry name" value="XYLULOSE KINASE"/>
    <property type="match status" value="1"/>
</dbReference>
<dbReference type="InterPro" id="IPR000577">
    <property type="entry name" value="Carb_kinase_FGGY"/>
</dbReference>
<dbReference type="GO" id="GO:0004856">
    <property type="term" value="F:D-xylulokinase activity"/>
    <property type="evidence" value="ECO:0007669"/>
    <property type="project" value="UniProtKB-UniRule"/>
</dbReference>
<dbReference type="GO" id="GO:0042732">
    <property type="term" value="P:D-xylose metabolic process"/>
    <property type="evidence" value="ECO:0007669"/>
    <property type="project" value="UniProtKB-KW"/>
</dbReference>
<dbReference type="InterPro" id="IPR050406">
    <property type="entry name" value="FGGY_Carb_Kinase"/>
</dbReference>
<dbReference type="PIRSF" id="PIRSF000538">
    <property type="entry name" value="GlpK"/>
    <property type="match status" value="1"/>
</dbReference>
<evidence type="ECO:0000259" key="12">
    <source>
        <dbReference type="Pfam" id="PF00370"/>
    </source>
</evidence>
<dbReference type="PANTHER" id="PTHR43095">
    <property type="entry name" value="SUGAR KINASE"/>
    <property type="match status" value="1"/>
</dbReference>
<protein>
    <recommendedName>
        <fullName evidence="8 10">Xylulose kinase</fullName>
        <shortName evidence="8 10">Xylulokinase</shortName>
        <ecNumber evidence="8 10">2.7.1.17</ecNumber>
    </recommendedName>
</protein>
<accession>A0A2R8BLJ9</accession>
<evidence type="ECO:0000256" key="8">
    <source>
        <dbReference type="HAMAP-Rule" id="MF_02220"/>
    </source>
</evidence>
<evidence type="ECO:0000256" key="6">
    <source>
        <dbReference type="ARBA" id="ARBA00022840"/>
    </source>
</evidence>
<dbReference type="RefSeq" id="WP_181366490.1">
    <property type="nucleotide sequence ID" value="NZ_OMOQ01000003.1"/>
</dbReference>
<comment type="catalytic activity">
    <reaction evidence="8 10">
        <text>D-xylulose + ATP = D-xylulose 5-phosphate + ADP + H(+)</text>
        <dbReference type="Rhea" id="RHEA:10964"/>
        <dbReference type="ChEBI" id="CHEBI:15378"/>
        <dbReference type="ChEBI" id="CHEBI:17140"/>
        <dbReference type="ChEBI" id="CHEBI:30616"/>
        <dbReference type="ChEBI" id="CHEBI:57737"/>
        <dbReference type="ChEBI" id="CHEBI:456216"/>
        <dbReference type="EC" id="2.7.1.17"/>
    </reaction>
</comment>
<gene>
    <name evidence="8 10 14" type="primary">xylB</name>
    <name evidence="14" type="ORF">DEA8626_03318</name>
</gene>
<dbReference type="InterPro" id="IPR018483">
    <property type="entry name" value="Carb_kinase_FGGY_CS"/>
</dbReference>
<evidence type="ECO:0000256" key="10">
    <source>
        <dbReference type="RuleBase" id="RU364073"/>
    </source>
</evidence>
<dbReference type="Proteomes" id="UP000244924">
    <property type="component" value="Unassembled WGS sequence"/>
</dbReference>
<comment type="similarity">
    <text evidence="1 8 9">Belongs to the FGGY kinase family.</text>
</comment>
<keyword evidence="4 8" id="KW-0547">Nucleotide-binding</keyword>
<evidence type="ECO:0000256" key="1">
    <source>
        <dbReference type="ARBA" id="ARBA00009156"/>
    </source>
</evidence>
<evidence type="ECO:0000313" key="15">
    <source>
        <dbReference type="Proteomes" id="UP000244924"/>
    </source>
</evidence>
<feature type="compositionally biased region" description="Low complexity" evidence="11">
    <location>
        <begin position="483"/>
        <end position="492"/>
    </location>
</feature>
<dbReference type="InterPro" id="IPR018484">
    <property type="entry name" value="FGGY_N"/>
</dbReference>
<evidence type="ECO:0000256" key="4">
    <source>
        <dbReference type="ARBA" id="ARBA00022741"/>
    </source>
</evidence>
<dbReference type="Gene3D" id="3.30.420.40">
    <property type="match status" value="2"/>
</dbReference>
<dbReference type="EC" id="2.7.1.17" evidence="8 10"/>
<keyword evidence="6 8" id="KW-0067">ATP-binding</keyword>
<evidence type="ECO:0000256" key="9">
    <source>
        <dbReference type="RuleBase" id="RU003733"/>
    </source>
</evidence>
<evidence type="ECO:0000256" key="2">
    <source>
        <dbReference type="ARBA" id="ARBA00022629"/>
    </source>
</evidence>
<dbReference type="GO" id="GO:0005998">
    <property type="term" value="P:xylulose catabolic process"/>
    <property type="evidence" value="ECO:0007669"/>
    <property type="project" value="UniProtKB-UniRule"/>
</dbReference>
<keyword evidence="5 8" id="KW-0418">Kinase</keyword>
<feature type="domain" description="Carbohydrate kinase FGGY N-terminal" evidence="12">
    <location>
        <begin position="1"/>
        <end position="241"/>
    </location>
</feature>